<accession>A0A3S1BID1</accession>
<dbReference type="Pfam" id="PF00583">
    <property type="entry name" value="Acetyltransf_1"/>
    <property type="match status" value="1"/>
</dbReference>
<evidence type="ECO:0000313" key="4">
    <source>
        <dbReference type="Proteomes" id="UP000281028"/>
    </source>
</evidence>
<dbReference type="CDD" id="cd04301">
    <property type="entry name" value="NAT_SF"/>
    <property type="match status" value="1"/>
</dbReference>
<proteinExistence type="predicted"/>
<dbReference type="SUPFAM" id="SSF55729">
    <property type="entry name" value="Acyl-CoA N-acyltransferases (Nat)"/>
    <property type="match status" value="1"/>
</dbReference>
<dbReference type="GO" id="GO:0016747">
    <property type="term" value="F:acyltransferase activity, transferring groups other than amino-acyl groups"/>
    <property type="evidence" value="ECO:0007669"/>
    <property type="project" value="InterPro"/>
</dbReference>
<dbReference type="PROSITE" id="PS51186">
    <property type="entry name" value="GNAT"/>
    <property type="match status" value="1"/>
</dbReference>
<comment type="caution">
    <text evidence="3">The sequence shown here is derived from an EMBL/GenBank/DDBJ whole genome shotgun (WGS) entry which is preliminary data.</text>
</comment>
<dbReference type="InterPro" id="IPR050832">
    <property type="entry name" value="Bact_Acetyltransf"/>
</dbReference>
<evidence type="ECO:0000256" key="1">
    <source>
        <dbReference type="ARBA" id="ARBA00022679"/>
    </source>
</evidence>
<evidence type="ECO:0000256" key="2">
    <source>
        <dbReference type="ARBA" id="ARBA00023315"/>
    </source>
</evidence>
<dbReference type="Proteomes" id="UP000281028">
    <property type="component" value="Unassembled WGS sequence"/>
</dbReference>
<dbReference type="PANTHER" id="PTHR43877">
    <property type="entry name" value="AMINOALKYLPHOSPHONATE N-ACETYLTRANSFERASE-RELATED-RELATED"/>
    <property type="match status" value="1"/>
</dbReference>
<name>A0A3S1BID1_9BACT</name>
<keyword evidence="2" id="KW-0012">Acyltransferase</keyword>
<sequence>MISLQYGEATTADRADILELSCISYASFAAQLTPEHRETLLRNQGDEKLLAVLMAEARTFICSAGEQLVGVVFLVPAGKATPVYPADWAYIRRLAVHPDFRRRGIGRQLMEMVIVQARAAGEKILGLHTSTLMPEARRMYDQLGFELVRELPVALGQQYWLYRMEL</sequence>
<dbReference type="EMBL" id="RIAR02000001">
    <property type="protein sequence ID" value="NSL89599.1"/>
    <property type="molecule type" value="Genomic_DNA"/>
</dbReference>
<reference evidence="3" key="1">
    <citation type="submission" date="2020-05" db="EMBL/GenBank/DDBJ databases">
        <title>Chitinophaga laudate sp. nov., isolated from a tropical peat swamp.</title>
        <authorList>
            <person name="Goh C.B.S."/>
            <person name="Lee M.S."/>
            <person name="Parimannan S."/>
            <person name="Pasbakhsh P."/>
            <person name="Yule C.M."/>
            <person name="Rajandas H."/>
            <person name="Loke S."/>
            <person name="Croft L."/>
            <person name="Tan J.B.L."/>
        </authorList>
    </citation>
    <scope>NUCLEOTIDE SEQUENCE</scope>
    <source>
        <strain evidence="3">Mgbs1</strain>
    </source>
</reference>
<dbReference type="InterPro" id="IPR000182">
    <property type="entry name" value="GNAT_dom"/>
</dbReference>
<dbReference type="AlphaFoldDB" id="A0A3S1BID1"/>
<keyword evidence="4" id="KW-1185">Reference proteome</keyword>
<evidence type="ECO:0000313" key="3">
    <source>
        <dbReference type="EMBL" id="NSL89599.1"/>
    </source>
</evidence>
<dbReference type="OrthoDB" id="5419426at2"/>
<dbReference type="InterPro" id="IPR016181">
    <property type="entry name" value="Acyl_CoA_acyltransferase"/>
</dbReference>
<organism evidence="3 4">
    <name type="scientific">Chitinophaga solisilvae</name>
    <dbReference type="NCBI Taxonomy" id="1233460"/>
    <lineage>
        <taxon>Bacteria</taxon>
        <taxon>Pseudomonadati</taxon>
        <taxon>Bacteroidota</taxon>
        <taxon>Chitinophagia</taxon>
        <taxon>Chitinophagales</taxon>
        <taxon>Chitinophagaceae</taxon>
        <taxon>Chitinophaga</taxon>
    </lineage>
</organism>
<keyword evidence="1" id="KW-0808">Transferase</keyword>
<gene>
    <name evidence="3" type="ORF">ECE50_022350</name>
</gene>
<protein>
    <submittedName>
        <fullName evidence="3">GNAT family N-acetyltransferase</fullName>
    </submittedName>
</protein>
<dbReference type="Gene3D" id="3.40.630.30">
    <property type="match status" value="1"/>
</dbReference>